<dbReference type="EMBL" id="SACP01000022">
    <property type="protein sequence ID" value="RVU15342.1"/>
    <property type="molecule type" value="Genomic_DNA"/>
</dbReference>
<evidence type="ECO:0000256" key="10">
    <source>
        <dbReference type="HAMAP-Rule" id="MF_00530"/>
    </source>
</evidence>
<dbReference type="GO" id="GO:0005524">
    <property type="term" value="F:ATP binding"/>
    <property type="evidence" value="ECO:0007669"/>
    <property type="project" value="UniProtKB-UniRule"/>
</dbReference>
<dbReference type="GO" id="GO:0046933">
    <property type="term" value="F:proton-transporting ATP synthase activity, rotational mechanism"/>
    <property type="evidence" value="ECO:0007669"/>
    <property type="project" value="UniProtKB-UniRule"/>
</dbReference>
<evidence type="ECO:0000256" key="11">
    <source>
        <dbReference type="RuleBase" id="RU003656"/>
    </source>
</evidence>
<dbReference type="PANTHER" id="PTHR13822">
    <property type="entry name" value="ATP SYNTHASE DELTA/EPSILON CHAIN"/>
    <property type="match status" value="1"/>
</dbReference>
<evidence type="ECO:0000256" key="2">
    <source>
        <dbReference type="ARBA" id="ARBA00004184"/>
    </source>
</evidence>
<comment type="subunit">
    <text evidence="10 11">F-type ATPases have 2 components, CF(1) - the catalytic core - and CF(0) - the membrane proton channel. CF(1) has five subunits: alpha(3), beta(3), gamma(1), delta(1), epsilon(1). CF(0) has three main subunits: a, b and c.</text>
</comment>
<dbReference type="CDD" id="cd12152">
    <property type="entry name" value="F1-ATPase_delta"/>
    <property type="match status" value="1"/>
</dbReference>
<dbReference type="NCBIfam" id="NF011323">
    <property type="entry name" value="PRK14736.1"/>
    <property type="match status" value="1"/>
</dbReference>
<evidence type="ECO:0000256" key="5">
    <source>
        <dbReference type="ARBA" id="ARBA00022781"/>
    </source>
</evidence>
<comment type="function">
    <text evidence="1 10">Produces ATP from ADP in the presence of a proton gradient across the membrane.</text>
</comment>
<dbReference type="InterPro" id="IPR020546">
    <property type="entry name" value="ATP_synth_F1_dsu/esu_N"/>
</dbReference>
<evidence type="ECO:0000256" key="9">
    <source>
        <dbReference type="ARBA" id="ARBA00023310"/>
    </source>
</evidence>
<keyword evidence="9 10" id="KW-0066">ATP synthesis</keyword>
<evidence type="ECO:0000256" key="6">
    <source>
        <dbReference type="ARBA" id="ARBA00023065"/>
    </source>
</evidence>
<dbReference type="AlphaFoldDB" id="A0A437NZ97"/>
<dbReference type="SUPFAM" id="SSF51344">
    <property type="entry name" value="Epsilon subunit of F1F0-ATP synthase N-terminal domain"/>
    <property type="match status" value="1"/>
</dbReference>
<evidence type="ECO:0000256" key="1">
    <source>
        <dbReference type="ARBA" id="ARBA00003543"/>
    </source>
</evidence>
<dbReference type="Proteomes" id="UP000286997">
    <property type="component" value="Unassembled WGS sequence"/>
</dbReference>
<keyword evidence="4 10" id="KW-0813">Transport</keyword>
<comment type="caution">
    <text evidence="13">The sequence shown here is derived from an EMBL/GenBank/DDBJ whole genome shotgun (WGS) entry which is preliminary data.</text>
</comment>
<evidence type="ECO:0000256" key="4">
    <source>
        <dbReference type="ARBA" id="ARBA00022448"/>
    </source>
</evidence>
<dbReference type="GO" id="GO:0005886">
    <property type="term" value="C:plasma membrane"/>
    <property type="evidence" value="ECO:0007669"/>
    <property type="project" value="UniProtKB-SubCell"/>
</dbReference>
<dbReference type="GO" id="GO:0016787">
    <property type="term" value="F:hydrolase activity"/>
    <property type="evidence" value="ECO:0007669"/>
    <property type="project" value="UniProtKB-KW"/>
</dbReference>
<dbReference type="NCBIfam" id="NF001851">
    <property type="entry name" value="PRK00571.2-4"/>
    <property type="match status" value="1"/>
</dbReference>
<evidence type="ECO:0000256" key="7">
    <source>
        <dbReference type="ARBA" id="ARBA00023136"/>
    </source>
</evidence>
<gene>
    <name evidence="10" type="primary">atpC</name>
    <name evidence="13" type="ORF">EOE48_20125</name>
</gene>
<dbReference type="HAMAP" id="MF_00530">
    <property type="entry name" value="ATP_synth_epsil_bac"/>
    <property type="match status" value="1"/>
</dbReference>
<sequence>MATFQFDLVGPERVLYSGQVDAVQLPGSEGEMTVLPGHAPVLTTLKTGILVITEGPQHGKRVLVRGGFAEINATALTVIAERATPIEELTPEIIDRDIEAAELQYDATEDYDKRREIEGHIAQLRESKVTLSF</sequence>
<dbReference type="Gene3D" id="2.60.15.10">
    <property type="entry name" value="F0F1 ATP synthase delta/epsilon subunit, N-terminal"/>
    <property type="match status" value="1"/>
</dbReference>
<dbReference type="NCBIfam" id="TIGR01216">
    <property type="entry name" value="ATP_synt_epsi"/>
    <property type="match status" value="1"/>
</dbReference>
<evidence type="ECO:0000256" key="8">
    <source>
        <dbReference type="ARBA" id="ARBA00023196"/>
    </source>
</evidence>
<proteinExistence type="inferred from homology"/>
<dbReference type="RefSeq" id="WP_127732467.1">
    <property type="nucleotide sequence ID" value="NZ_SACP01000022.1"/>
</dbReference>
<evidence type="ECO:0000259" key="12">
    <source>
        <dbReference type="Pfam" id="PF02823"/>
    </source>
</evidence>
<reference evidence="13 14" key="1">
    <citation type="submission" date="2019-01" db="EMBL/GenBank/DDBJ databases">
        <authorList>
            <person name="Chen W.-M."/>
        </authorList>
    </citation>
    <scope>NUCLEOTIDE SEQUENCE [LARGE SCALE GENOMIC DNA]</scope>
    <source>
        <strain evidence="13 14">TER-1</strain>
    </source>
</reference>
<comment type="similarity">
    <text evidence="3 10 11">Belongs to the ATPase epsilon chain family.</text>
</comment>
<dbReference type="InterPro" id="IPR036771">
    <property type="entry name" value="ATPsynth_dsu/esu_N"/>
</dbReference>
<keyword evidence="8 10" id="KW-0139">CF(1)</keyword>
<keyword evidence="14" id="KW-1185">Reference proteome</keyword>
<feature type="domain" description="ATP synthase F1 complex delta/epsilon subunit N-terminal" evidence="12">
    <location>
        <begin position="4"/>
        <end position="83"/>
    </location>
</feature>
<dbReference type="OrthoDB" id="9799969at2"/>
<name>A0A437NZ97_9HYPH</name>
<comment type="subcellular location">
    <subcellularLocation>
        <location evidence="10">Cell membrane</location>
        <topology evidence="10">Peripheral membrane protein</topology>
    </subcellularLocation>
    <subcellularLocation>
        <location evidence="2">Endomembrane system</location>
        <topology evidence="2">Peripheral membrane protein</topology>
    </subcellularLocation>
</comment>
<keyword evidence="10" id="KW-1003">Cell membrane</keyword>
<keyword evidence="13" id="KW-0378">Hydrolase</keyword>
<evidence type="ECO:0000256" key="3">
    <source>
        <dbReference type="ARBA" id="ARBA00005712"/>
    </source>
</evidence>
<evidence type="ECO:0000313" key="14">
    <source>
        <dbReference type="Proteomes" id="UP000286997"/>
    </source>
</evidence>
<dbReference type="InterPro" id="IPR001469">
    <property type="entry name" value="ATP_synth_F1_dsu/esu"/>
</dbReference>
<accession>A0A437NZ97</accession>
<keyword evidence="7 10" id="KW-0472">Membrane</keyword>
<keyword evidence="5 10" id="KW-0375">Hydrogen ion transport</keyword>
<dbReference type="Pfam" id="PF02823">
    <property type="entry name" value="ATP-synt_DE_N"/>
    <property type="match status" value="1"/>
</dbReference>
<keyword evidence="6 10" id="KW-0406">Ion transport</keyword>
<protein>
    <recommendedName>
        <fullName evidence="10">ATP synthase epsilon chain</fullName>
    </recommendedName>
    <alternativeName>
        <fullName evidence="10">ATP synthase F1 sector epsilon subunit</fullName>
    </alternativeName>
    <alternativeName>
        <fullName evidence="10">F-ATPase epsilon subunit</fullName>
    </alternativeName>
</protein>
<evidence type="ECO:0000313" key="13">
    <source>
        <dbReference type="EMBL" id="RVU15342.1"/>
    </source>
</evidence>
<organism evidence="13 14">
    <name type="scientific">Methylobacterium oryzihabitans</name>
    <dbReference type="NCBI Taxonomy" id="2499852"/>
    <lineage>
        <taxon>Bacteria</taxon>
        <taxon>Pseudomonadati</taxon>
        <taxon>Pseudomonadota</taxon>
        <taxon>Alphaproteobacteria</taxon>
        <taxon>Hyphomicrobiales</taxon>
        <taxon>Methylobacteriaceae</taxon>
        <taxon>Methylobacterium</taxon>
    </lineage>
</organism>
<dbReference type="GO" id="GO:0012505">
    <property type="term" value="C:endomembrane system"/>
    <property type="evidence" value="ECO:0007669"/>
    <property type="project" value="UniProtKB-SubCell"/>
</dbReference>
<dbReference type="GO" id="GO:0045259">
    <property type="term" value="C:proton-transporting ATP synthase complex"/>
    <property type="evidence" value="ECO:0007669"/>
    <property type="project" value="UniProtKB-KW"/>
</dbReference>
<dbReference type="PANTHER" id="PTHR13822:SF10">
    <property type="entry name" value="ATP SYNTHASE EPSILON CHAIN, CHLOROPLASTIC"/>
    <property type="match status" value="1"/>
</dbReference>